<dbReference type="EMBL" id="JAOG01000001">
    <property type="protein sequence ID" value="EUA59133.1"/>
    <property type="molecule type" value="Genomic_DNA"/>
</dbReference>
<comment type="caution">
    <text evidence="2">The sequence shown here is derived from an EMBL/GenBank/DDBJ whole genome shotgun (WGS) entry which is preliminary data.</text>
</comment>
<proteinExistence type="predicted"/>
<sequence>MSTPLRLWLAAEPGYLPHYSHAQQIIGTTILATIATITVLTFIIIRIIQRRRDRERSNRRRR</sequence>
<name>X8CUI9_MYCIT</name>
<reference evidence="2 3" key="1">
    <citation type="submission" date="2013-12" db="EMBL/GenBank/DDBJ databases">
        <authorList>
            <person name="Zelazny A."/>
            <person name="Olivier K."/>
            <person name="Holland S."/>
            <person name="Lenaerts A."/>
            <person name="Ordway D."/>
            <person name="DeGroote M.A."/>
            <person name="Parker T."/>
            <person name="Sizemore C."/>
            <person name="Tallon L.J."/>
            <person name="Sadzewicz L.K."/>
            <person name="Sengamalay N."/>
            <person name="Fraser C.M."/>
            <person name="Hine E."/>
            <person name="Shefchek K.A."/>
            <person name="Das S.P."/>
            <person name="Tettelin H."/>
        </authorList>
    </citation>
    <scope>NUCLEOTIDE SEQUENCE [LARGE SCALE GENOMIC DNA]</scope>
    <source>
        <strain evidence="2 3">1956</strain>
    </source>
</reference>
<keyword evidence="1" id="KW-0812">Transmembrane</keyword>
<protein>
    <submittedName>
        <fullName evidence="2">Uncharacterized protein</fullName>
    </submittedName>
</protein>
<dbReference type="PATRIC" id="fig|1299331.3.peg.2213"/>
<organism evidence="2 3">
    <name type="scientific">Mycobacterium intracellulare 1956</name>
    <dbReference type="NCBI Taxonomy" id="1299331"/>
    <lineage>
        <taxon>Bacteria</taxon>
        <taxon>Bacillati</taxon>
        <taxon>Actinomycetota</taxon>
        <taxon>Actinomycetes</taxon>
        <taxon>Mycobacteriales</taxon>
        <taxon>Mycobacteriaceae</taxon>
        <taxon>Mycobacterium</taxon>
        <taxon>Mycobacterium avium complex (MAC)</taxon>
    </lineage>
</organism>
<keyword evidence="1" id="KW-0472">Membrane</keyword>
<keyword evidence="1" id="KW-1133">Transmembrane helix</keyword>
<evidence type="ECO:0000256" key="1">
    <source>
        <dbReference type="SAM" id="Phobius"/>
    </source>
</evidence>
<evidence type="ECO:0000313" key="2">
    <source>
        <dbReference type="EMBL" id="EUA59133.1"/>
    </source>
</evidence>
<gene>
    <name evidence="2" type="ORF">I550_2279</name>
</gene>
<accession>X8CUI9</accession>
<dbReference type="AlphaFoldDB" id="X8CUI9"/>
<evidence type="ECO:0000313" key="3">
    <source>
        <dbReference type="Proteomes" id="UP000020825"/>
    </source>
</evidence>
<dbReference type="Proteomes" id="UP000020825">
    <property type="component" value="Unassembled WGS sequence"/>
</dbReference>
<feature type="transmembrane region" description="Helical" evidence="1">
    <location>
        <begin position="25"/>
        <end position="48"/>
    </location>
</feature>